<evidence type="ECO:0000313" key="3">
    <source>
        <dbReference type="Proteomes" id="UP000030645"/>
    </source>
</evidence>
<keyword evidence="1" id="KW-0472">Membrane</keyword>
<dbReference type="Pfam" id="PF03140">
    <property type="entry name" value="DUF247"/>
    <property type="match status" value="1"/>
</dbReference>
<sequence>MAEKTENFDKTITDIFNKDDIDVPISIFKVPNSITSSKPEAYAPQLVGLGPVHHLRHELQNMQMYKVVEAKRIHKGFQSLDFEKLVEFLKQIAVPSVRASYNIYLDMEDEVLACVMAVDGLFLFGLLCCCGINMEALANSSSLCHLVNFVGRILAQETAIQEAMMLENQIPIFVLKVILIAECSQVSHRNEIVSNLFPKILFGFCEFFSPFKIVENYPLYKAIKRAHLLDLLYHLVTLKHSSEWNSKEEEEELRSIEELYKKVRSEILVPVIFPMCMKTAVISDQIVDLVKEIAPPELQKPIELVQGLLELPWSDLMSSIPLAAKEEVPAKEISFPRASELNKSGVKFFVADHITTIRFDPNTVSFHLPFTRLNVNFEVVLRNLGAYEAMVKSEKEPLILNGFVELMNGLIKSADDVMVLKDQGIISKPESINDEKVAKIFSEMNKLIELTNTPDLDMAIEGVTNYYNSLWKVSACKFMNKWRRTVRKWCKVFAVLLILLLMNIQTFCSVFECPRFSFKINYTSEAQQGLRLPSFRSYM</sequence>
<proteinExistence type="predicted"/>
<dbReference type="eggNOG" id="ENOG502QPIE">
    <property type="taxonomic scope" value="Eukaryota"/>
</dbReference>
<evidence type="ECO:0000256" key="1">
    <source>
        <dbReference type="SAM" id="Phobius"/>
    </source>
</evidence>
<evidence type="ECO:0000313" key="2">
    <source>
        <dbReference type="EMBL" id="EXC29943.1"/>
    </source>
</evidence>
<gene>
    <name evidence="2" type="ORF">L484_015136</name>
</gene>
<dbReference type="PANTHER" id="PTHR31549">
    <property type="entry name" value="PROTEIN, PUTATIVE (DUF247)-RELATED-RELATED"/>
    <property type="match status" value="1"/>
</dbReference>
<protein>
    <submittedName>
        <fullName evidence="2">Uncharacterized protein</fullName>
    </submittedName>
</protein>
<keyword evidence="3" id="KW-1185">Reference proteome</keyword>
<feature type="transmembrane region" description="Helical" evidence="1">
    <location>
        <begin position="489"/>
        <end position="507"/>
    </location>
</feature>
<accession>W9S719</accession>
<keyword evidence="1" id="KW-1133">Transmembrane helix</keyword>
<dbReference type="OrthoDB" id="1621957at2759"/>
<dbReference type="EMBL" id="KE346196">
    <property type="protein sequence ID" value="EXC29943.1"/>
    <property type="molecule type" value="Genomic_DNA"/>
</dbReference>
<dbReference type="InterPro" id="IPR004158">
    <property type="entry name" value="DUF247_pln"/>
</dbReference>
<name>W9S719_9ROSA</name>
<keyword evidence="1" id="KW-0812">Transmembrane</keyword>
<dbReference type="Proteomes" id="UP000030645">
    <property type="component" value="Unassembled WGS sequence"/>
</dbReference>
<reference evidence="3" key="1">
    <citation type="submission" date="2013-01" db="EMBL/GenBank/DDBJ databases">
        <title>Draft Genome Sequence of a Mulberry Tree, Morus notabilis C.K. Schneid.</title>
        <authorList>
            <person name="He N."/>
            <person name="Zhao S."/>
        </authorList>
    </citation>
    <scope>NUCLEOTIDE SEQUENCE</scope>
</reference>
<organism evidence="2 3">
    <name type="scientific">Morus notabilis</name>
    <dbReference type="NCBI Taxonomy" id="981085"/>
    <lineage>
        <taxon>Eukaryota</taxon>
        <taxon>Viridiplantae</taxon>
        <taxon>Streptophyta</taxon>
        <taxon>Embryophyta</taxon>
        <taxon>Tracheophyta</taxon>
        <taxon>Spermatophyta</taxon>
        <taxon>Magnoliopsida</taxon>
        <taxon>eudicotyledons</taxon>
        <taxon>Gunneridae</taxon>
        <taxon>Pentapetalae</taxon>
        <taxon>rosids</taxon>
        <taxon>fabids</taxon>
        <taxon>Rosales</taxon>
        <taxon>Moraceae</taxon>
        <taxon>Moreae</taxon>
        <taxon>Morus</taxon>
    </lineage>
</organism>
<dbReference type="STRING" id="981085.W9S719"/>
<dbReference type="AlphaFoldDB" id="W9S719"/>
<dbReference type="PANTHER" id="PTHR31549:SF300">
    <property type="match status" value="1"/>
</dbReference>
<dbReference type="KEGG" id="mnt:21398247"/>